<comment type="similarity">
    <text evidence="1 10">Belongs to the peptidase M8 family.</text>
</comment>
<gene>
    <name evidence="11" type="ORF">CYNAS_LOCUS858</name>
</gene>
<evidence type="ECO:0000256" key="1">
    <source>
        <dbReference type="ARBA" id="ARBA00005860"/>
    </source>
</evidence>
<keyword evidence="6 9" id="KW-0482">Metalloprotease</keyword>
<reference evidence="11" key="1">
    <citation type="submission" date="2023-07" db="EMBL/GenBank/DDBJ databases">
        <authorList>
            <consortium name="CYATHOMIX"/>
        </authorList>
    </citation>
    <scope>NUCLEOTIDE SEQUENCE</scope>
    <source>
        <strain evidence="11">N/A</strain>
    </source>
</reference>
<dbReference type="PRINTS" id="PR00782">
    <property type="entry name" value="LSHMANOLYSIN"/>
</dbReference>
<feature type="binding site" evidence="9">
    <location>
        <position position="15"/>
    </location>
    <ligand>
        <name>Zn(2+)</name>
        <dbReference type="ChEBI" id="CHEBI:29105"/>
        <note>catalytic</note>
    </ligand>
</feature>
<evidence type="ECO:0000256" key="8">
    <source>
        <dbReference type="PIRSR" id="PIRSR601577-1"/>
    </source>
</evidence>
<keyword evidence="12" id="KW-1185">Reference proteome</keyword>
<proteinExistence type="inferred from homology"/>
<evidence type="ECO:0000256" key="2">
    <source>
        <dbReference type="ARBA" id="ARBA00022670"/>
    </source>
</evidence>
<dbReference type="GO" id="GO:0004222">
    <property type="term" value="F:metalloendopeptidase activity"/>
    <property type="evidence" value="ECO:0007669"/>
    <property type="project" value="UniProtKB-UniRule"/>
</dbReference>
<evidence type="ECO:0000256" key="5">
    <source>
        <dbReference type="ARBA" id="ARBA00022833"/>
    </source>
</evidence>
<dbReference type="Pfam" id="PF01457">
    <property type="entry name" value="Peptidase_M8"/>
    <property type="match status" value="1"/>
</dbReference>
<dbReference type="GO" id="GO:0046872">
    <property type="term" value="F:metal ion binding"/>
    <property type="evidence" value="ECO:0007669"/>
    <property type="project" value="UniProtKB-KW"/>
</dbReference>
<dbReference type="InterPro" id="IPR001577">
    <property type="entry name" value="Peptidase_M8"/>
</dbReference>
<keyword evidence="2 10" id="KW-0645">Protease</keyword>
<feature type="non-terminal residue" evidence="11">
    <location>
        <position position="1"/>
    </location>
</feature>
<evidence type="ECO:0000313" key="11">
    <source>
        <dbReference type="EMBL" id="CAJ0588875.1"/>
    </source>
</evidence>
<dbReference type="Gene3D" id="2.10.55.10">
    <property type="entry name" value="Leishmanolysin domain 3"/>
    <property type="match status" value="1"/>
</dbReference>
<keyword evidence="3 9" id="KW-0479">Metal-binding</keyword>
<dbReference type="FunFam" id="3.90.132.10:FF:000001">
    <property type="entry name" value="leishmanolysin-like peptidase isoform X2"/>
    <property type="match status" value="1"/>
</dbReference>
<dbReference type="EMBL" id="CATQJL010000001">
    <property type="protein sequence ID" value="CAJ0588875.1"/>
    <property type="molecule type" value="Genomic_DNA"/>
</dbReference>
<accession>A0AA36DKN5</accession>
<comment type="caution">
    <text evidence="11">The sequence shown here is derived from an EMBL/GenBank/DDBJ whole genome shotgun (WGS) entry which is preliminary data.</text>
</comment>
<evidence type="ECO:0000256" key="10">
    <source>
        <dbReference type="RuleBase" id="RU366077"/>
    </source>
</evidence>
<dbReference type="PANTHER" id="PTHR10942">
    <property type="entry name" value="LEISHMANOLYSIN-LIKE PEPTIDASE"/>
    <property type="match status" value="1"/>
</dbReference>
<comment type="cofactor">
    <cofactor evidence="9 10">
        <name>Zn(2+)</name>
        <dbReference type="ChEBI" id="CHEBI:29105"/>
    </cofactor>
    <text evidence="9 10">Binds 1 zinc ion per subunit.</text>
</comment>
<evidence type="ECO:0000256" key="7">
    <source>
        <dbReference type="ARBA" id="ARBA00039717"/>
    </source>
</evidence>
<name>A0AA36DKN5_CYLNA</name>
<feature type="binding site" evidence="9">
    <location>
        <position position="105"/>
    </location>
    <ligand>
        <name>Zn(2+)</name>
        <dbReference type="ChEBI" id="CHEBI:29105"/>
        <note>catalytic</note>
    </ligand>
</feature>
<sequence length="294" mass="33411">MKANELDQWEATIKHELIHAFVFSNSLYQRFRVPFRGAKNAAHKSFVVEEVERLDWESAKGKGSHKVLMIVTPNVKREAQNYFNCSSLEGAEVESQGSSGTAGSHWEKRVLENEAMTGVTTQVFAISRITLALFEDSGWYKVNYDFGKAENMTFGKGLGCSFAKQSCMTWIKTHSKDPYPFCRVYGDMRCTDTRKAKVRCNLDTKKKNVESKFNYNANNLYVDAKGNPVHGYGSIELADFCPFFKVYNDISKEDSDTRCTLPLNMNYINYSLEVFSPTARCIELDGGINVRNTY</sequence>
<dbReference type="GO" id="GO:0006508">
    <property type="term" value="P:proteolysis"/>
    <property type="evidence" value="ECO:0007669"/>
    <property type="project" value="UniProtKB-KW"/>
</dbReference>
<dbReference type="GO" id="GO:0016020">
    <property type="term" value="C:membrane"/>
    <property type="evidence" value="ECO:0007669"/>
    <property type="project" value="InterPro"/>
</dbReference>
<dbReference type="Proteomes" id="UP001176961">
    <property type="component" value="Unassembled WGS sequence"/>
</dbReference>
<dbReference type="PANTHER" id="PTHR10942:SF6">
    <property type="entry name" value="CILIATED LEFT-RIGHT ORGANIZER METALLOPEPTIDASE"/>
    <property type="match status" value="1"/>
</dbReference>
<evidence type="ECO:0000256" key="4">
    <source>
        <dbReference type="ARBA" id="ARBA00022801"/>
    </source>
</evidence>
<evidence type="ECO:0000256" key="6">
    <source>
        <dbReference type="ARBA" id="ARBA00023049"/>
    </source>
</evidence>
<feature type="active site" evidence="8">
    <location>
        <position position="16"/>
    </location>
</feature>
<organism evidence="11 12">
    <name type="scientific">Cylicocyclus nassatus</name>
    <name type="common">Nematode worm</name>
    <dbReference type="NCBI Taxonomy" id="53992"/>
    <lineage>
        <taxon>Eukaryota</taxon>
        <taxon>Metazoa</taxon>
        <taxon>Ecdysozoa</taxon>
        <taxon>Nematoda</taxon>
        <taxon>Chromadorea</taxon>
        <taxon>Rhabditida</taxon>
        <taxon>Rhabditina</taxon>
        <taxon>Rhabditomorpha</taxon>
        <taxon>Strongyloidea</taxon>
        <taxon>Strongylidae</taxon>
        <taxon>Cylicocyclus</taxon>
    </lineage>
</organism>
<evidence type="ECO:0000256" key="3">
    <source>
        <dbReference type="ARBA" id="ARBA00022723"/>
    </source>
</evidence>
<keyword evidence="4 10" id="KW-0378">Hydrolase</keyword>
<keyword evidence="5 9" id="KW-0862">Zinc</keyword>
<dbReference type="GO" id="GO:0005737">
    <property type="term" value="C:cytoplasm"/>
    <property type="evidence" value="ECO:0007669"/>
    <property type="project" value="TreeGrafter"/>
</dbReference>
<evidence type="ECO:0000256" key="9">
    <source>
        <dbReference type="PIRSR" id="PIRSR601577-2"/>
    </source>
</evidence>
<dbReference type="GO" id="GO:0007155">
    <property type="term" value="P:cell adhesion"/>
    <property type="evidence" value="ECO:0007669"/>
    <property type="project" value="InterPro"/>
</dbReference>
<dbReference type="SUPFAM" id="SSF55486">
    <property type="entry name" value="Metalloproteases ('zincins'), catalytic domain"/>
    <property type="match status" value="1"/>
</dbReference>
<evidence type="ECO:0000313" key="12">
    <source>
        <dbReference type="Proteomes" id="UP001176961"/>
    </source>
</evidence>
<dbReference type="AlphaFoldDB" id="A0AA36DKN5"/>
<protein>
    <recommendedName>
        <fullName evidence="7 10">Leishmanolysin-like peptidase</fullName>
        <ecNumber evidence="10">3.4.24.-</ecNumber>
    </recommendedName>
</protein>
<feature type="binding site" evidence="9">
    <location>
        <position position="19"/>
    </location>
    <ligand>
        <name>Zn(2+)</name>
        <dbReference type="ChEBI" id="CHEBI:29105"/>
        <note>catalytic</note>
    </ligand>
</feature>
<dbReference type="EC" id="3.4.24.-" evidence="10"/>
<dbReference type="Gene3D" id="3.90.132.10">
    <property type="entry name" value="Leishmanolysin , domain 2"/>
    <property type="match status" value="1"/>
</dbReference>